<dbReference type="EMBL" id="CAJPWZ010002031">
    <property type="protein sequence ID" value="CAG2229598.1"/>
    <property type="molecule type" value="Genomic_DNA"/>
</dbReference>
<proteinExistence type="predicted"/>
<dbReference type="OrthoDB" id="6078215at2759"/>
<keyword evidence="3" id="KW-1185">Reference proteome</keyword>
<dbReference type="Pfam" id="PF13843">
    <property type="entry name" value="DDE_Tnp_1_7"/>
    <property type="match status" value="2"/>
</dbReference>
<evidence type="ECO:0000313" key="2">
    <source>
        <dbReference type="EMBL" id="CAG2229598.1"/>
    </source>
</evidence>
<feature type="domain" description="PiggyBac transposable element-derived protein" evidence="1">
    <location>
        <begin position="1"/>
        <end position="65"/>
    </location>
</feature>
<reference evidence="2" key="1">
    <citation type="submission" date="2021-03" db="EMBL/GenBank/DDBJ databases">
        <authorList>
            <person name="Bekaert M."/>
        </authorList>
    </citation>
    <scope>NUCLEOTIDE SEQUENCE</scope>
</reference>
<evidence type="ECO:0000313" key="3">
    <source>
        <dbReference type="Proteomes" id="UP000683360"/>
    </source>
</evidence>
<organism evidence="2 3">
    <name type="scientific">Mytilus edulis</name>
    <name type="common">Blue mussel</name>
    <dbReference type="NCBI Taxonomy" id="6550"/>
    <lineage>
        <taxon>Eukaryota</taxon>
        <taxon>Metazoa</taxon>
        <taxon>Spiralia</taxon>
        <taxon>Lophotrochozoa</taxon>
        <taxon>Mollusca</taxon>
        <taxon>Bivalvia</taxon>
        <taxon>Autobranchia</taxon>
        <taxon>Pteriomorphia</taxon>
        <taxon>Mytilida</taxon>
        <taxon>Mytiloidea</taxon>
        <taxon>Mytilidae</taxon>
        <taxon>Mytilinae</taxon>
        <taxon>Mytilus</taxon>
    </lineage>
</organism>
<name>A0A8S3TDX3_MYTED</name>
<feature type="domain" description="PiggyBac transposable element-derived protein" evidence="1">
    <location>
        <begin position="67"/>
        <end position="202"/>
    </location>
</feature>
<gene>
    <name evidence="2" type="ORF">MEDL_42484</name>
</gene>
<accession>A0A8S3TDX3</accession>
<protein>
    <recommendedName>
        <fullName evidence="1">PiggyBac transposable element-derived protein domain-containing protein</fullName>
    </recommendedName>
</protein>
<dbReference type="PANTHER" id="PTHR46599:SF3">
    <property type="entry name" value="PIGGYBAC TRANSPOSABLE ELEMENT-DERIVED PROTEIN 4"/>
    <property type="match status" value="1"/>
</dbReference>
<dbReference type="PANTHER" id="PTHR46599">
    <property type="entry name" value="PIGGYBAC TRANSPOSABLE ELEMENT-DERIVED PROTEIN 4"/>
    <property type="match status" value="1"/>
</dbReference>
<dbReference type="AlphaFoldDB" id="A0A8S3TDX3"/>
<sequence>MKREFVPSRQVSIDECMIPFKGRVKLKQYMPAKPTKSGIKIWALADSNTGYICYTDVYTGKTDRPQGQLACGTVRKNRSGLPADFMLKRPVGINTWGDMQFFPRKAISGVLWKDKKIVSAISTIHDHSMSEVQRLVQVDGQFNKADIPCPKIIVDYTKYIGGVDRADQYIQYYCFNHKTQKWYNMYKRVSFKFLEILKYNAYRLFLLSPNHQTVGNSPAMTFLTFSRQMTSSLIDGYVGISNKGRQAAAPVQSRLTERHMPNVVGNKSWCHVCRAKVAAGRQEKRRQTIYGCNECGKHFCLPHKSKILLIT</sequence>
<dbReference type="Proteomes" id="UP000683360">
    <property type="component" value="Unassembled WGS sequence"/>
</dbReference>
<dbReference type="InterPro" id="IPR029526">
    <property type="entry name" value="PGBD"/>
</dbReference>
<comment type="caution">
    <text evidence="2">The sequence shown here is derived from an EMBL/GenBank/DDBJ whole genome shotgun (WGS) entry which is preliminary data.</text>
</comment>
<evidence type="ECO:0000259" key="1">
    <source>
        <dbReference type="Pfam" id="PF13843"/>
    </source>
</evidence>